<accession>A0A0C3GGC4</accession>
<evidence type="ECO:0008006" key="3">
    <source>
        <dbReference type="Google" id="ProtNLM"/>
    </source>
</evidence>
<sequence>MASRISAQLDGMWASVSALTAESPASAFEEFADFFEPNATVYFMGVTAPPAVGREAILLTIKGLVTYWSL</sequence>
<reference evidence="2" key="2">
    <citation type="submission" date="2015-01" db="EMBL/GenBank/DDBJ databases">
        <title>Evolutionary Origins and Diversification of the Mycorrhizal Mutualists.</title>
        <authorList>
            <consortium name="DOE Joint Genome Institute"/>
            <consortium name="Mycorrhizal Genomics Consortium"/>
            <person name="Kohler A."/>
            <person name="Kuo A."/>
            <person name="Nagy L.G."/>
            <person name="Floudas D."/>
            <person name="Copeland A."/>
            <person name="Barry K.W."/>
            <person name="Cichocki N."/>
            <person name="Veneault-Fourrey C."/>
            <person name="LaButti K."/>
            <person name="Lindquist E.A."/>
            <person name="Lipzen A."/>
            <person name="Lundell T."/>
            <person name="Morin E."/>
            <person name="Murat C."/>
            <person name="Riley R."/>
            <person name="Ohm R."/>
            <person name="Sun H."/>
            <person name="Tunlid A."/>
            <person name="Henrissat B."/>
            <person name="Grigoriev I.V."/>
            <person name="Hibbett D.S."/>
            <person name="Martin F."/>
        </authorList>
    </citation>
    <scope>NUCLEOTIDE SEQUENCE [LARGE SCALE GENOMIC DNA]</scope>
    <source>
        <strain evidence="2">Zn</strain>
    </source>
</reference>
<organism evidence="1 2">
    <name type="scientific">Oidiodendron maius (strain Zn)</name>
    <dbReference type="NCBI Taxonomy" id="913774"/>
    <lineage>
        <taxon>Eukaryota</taxon>
        <taxon>Fungi</taxon>
        <taxon>Dikarya</taxon>
        <taxon>Ascomycota</taxon>
        <taxon>Pezizomycotina</taxon>
        <taxon>Leotiomycetes</taxon>
        <taxon>Leotiomycetes incertae sedis</taxon>
        <taxon>Myxotrichaceae</taxon>
        <taxon>Oidiodendron</taxon>
    </lineage>
</organism>
<dbReference type="HOGENOM" id="CLU_2764809_0_0_1"/>
<reference evidence="1 2" key="1">
    <citation type="submission" date="2014-04" db="EMBL/GenBank/DDBJ databases">
        <authorList>
            <consortium name="DOE Joint Genome Institute"/>
            <person name="Kuo A."/>
            <person name="Martino E."/>
            <person name="Perotto S."/>
            <person name="Kohler A."/>
            <person name="Nagy L.G."/>
            <person name="Floudas D."/>
            <person name="Copeland A."/>
            <person name="Barry K.W."/>
            <person name="Cichocki N."/>
            <person name="Veneault-Fourrey C."/>
            <person name="LaButti K."/>
            <person name="Lindquist E.A."/>
            <person name="Lipzen A."/>
            <person name="Lundell T."/>
            <person name="Morin E."/>
            <person name="Murat C."/>
            <person name="Sun H."/>
            <person name="Tunlid A."/>
            <person name="Henrissat B."/>
            <person name="Grigoriev I.V."/>
            <person name="Hibbett D.S."/>
            <person name="Martin F."/>
            <person name="Nordberg H.P."/>
            <person name="Cantor M.N."/>
            <person name="Hua S.X."/>
        </authorList>
    </citation>
    <scope>NUCLEOTIDE SEQUENCE [LARGE SCALE GENOMIC DNA]</scope>
    <source>
        <strain evidence="1 2">Zn</strain>
    </source>
</reference>
<dbReference type="EMBL" id="KN832887">
    <property type="protein sequence ID" value="KIM95195.1"/>
    <property type="molecule type" value="Genomic_DNA"/>
</dbReference>
<dbReference type="Proteomes" id="UP000054321">
    <property type="component" value="Unassembled WGS sequence"/>
</dbReference>
<feature type="non-terminal residue" evidence="1">
    <location>
        <position position="70"/>
    </location>
</feature>
<gene>
    <name evidence="1" type="ORF">OIDMADRAFT_21084</name>
</gene>
<protein>
    <recommendedName>
        <fullName evidence="3">SnoaL-like domain-containing protein</fullName>
    </recommendedName>
</protein>
<dbReference type="InParanoid" id="A0A0C3GGC4"/>
<evidence type="ECO:0000313" key="2">
    <source>
        <dbReference type="Proteomes" id="UP000054321"/>
    </source>
</evidence>
<evidence type="ECO:0000313" key="1">
    <source>
        <dbReference type="EMBL" id="KIM95195.1"/>
    </source>
</evidence>
<name>A0A0C3GGC4_OIDMZ</name>
<proteinExistence type="predicted"/>
<keyword evidence="2" id="KW-1185">Reference proteome</keyword>
<dbReference type="AlphaFoldDB" id="A0A0C3GGC4"/>